<dbReference type="EMBL" id="FOGI01000011">
    <property type="protein sequence ID" value="SES35739.1"/>
    <property type="molecule type" value="Genomic_DNA"/>
</dbReference>
<protein>
    <submittedName>
        <fullName evidence="1">Uncharacterized protein</fullName>
    </submittedName>
</protein>
<accession>A0A1H9WPM6</accession>
<evidence type="ECO:0000313" key="1">
    <source>
        <dbReference type="EMBL" id="SES35739.1"/>
    </source>
</evidence>
<dbReference type="SUPFAM" id="SSF89392">
    <property type="entry name" value="Prokaryotic lipoproteins and lipoprotein localization factors"/>
    <property type="match status" value="1"/>
</dbReference>
<gene>
    <name evidence="1" type="ORF">SAMN04487818_11143</name>
</gene>
<dbReference type="InterPro" id="IPR029046">
    <property type="entry name" value="LolA/LolB/LppX"/>
</dbReference>
<organism evidence="1 2">
    <name type="scientific">Actinokineospora terrae</name>
    <dbReference type="NCBI Taxonomy" id="155974"/>
    <lineage>
        <taxon>Bacteria</taxon>
        <taxon>Bacillati</taxon>
        <taxon>Actinomycetota</taxon>
        <taxon>Actinomycetes</taxon>
        <taxon>Pseudonocardiales</taxon>
        <taxon>Pseudonocardiaceae</taxon>
        <taxon>Actinokineospora</taxon>
    </lineage>
</organism>
<dbReference type="RefSeq" id="WP_092783176.1">
    <property type="nucleotide sequence ID" value="NZ_FOGI01000011.1"/>
</dbReference>
<evidence type="ECO:0000313" key="2">
    <source>
        <dbReference type="Proteomes" id="UP000199051"/>
    </source>
</evidence>
<dbReference type="AlphaFoldDB" id="A0A1H9WPM6"/>
<reference evidence="2" key="1">
    <citation type="submission" date="2016-10" db="EMBL/GenBank/DDBJ databases">
        <authorList>
            <person name="Varghese N."/>
            <person name="Submissions S."/>
        </authorList>
    </citation>
    <scope>NUCLEOTIDE SEQUENCE [LARGE SCALE GENOMIC DNA]</scope>
    <source>
        <strain evidence="2">DSM 44260</strain>
    </source>
</reference>
<name>A0A1H9WPM6_9PSEU</name>
<dbReference type="Gene3D" id="2.50.20.20">
    <property type="match status" value="1"/>
</dbReference>
<sequence>MGGRRGRLVRRRSRSGKVWFELDQGKADNPIIRVFTAFASIDPRQVGTAVTKGTLVEAKRDYLDGQELAKYTLDIDATALPPDVFGMPIGDYETETDKVKTEVWVGPGGKLARFQARVDAPGVEDVVVKVDYHHWGDAVNVQAPPPGEVEAISP</sequence>
<proteinExistence type="predicted"/>
<dbReference type="Proteomes" id="UP000199051">
    <property type="component" value="Unassembled WGS sequence"/>
</dbReference>
<keyword evidence="2" id="KW-1185">Reference proteome</keyword>